<sequence length="342" mass="38549">MNDALESRTGIAIASSTYILGSIDRKTKTPEFSLFFCVGTNAIVGSESQCPDGLLVCMPTTGRDLDPNRFEHAEYKRCGDLTKSNAILVRTIHNTTGWWLTKENHLYFSLNSPSNGYFKAENHGKSLPATELQVLEHLREDSEFCVRVDFGQPELFLKTPNGTNLAPFDIREDPKINIERGNPGGSLHFNVYGTKTCAMAMYFYASEELHCANHQMEMESCDAHPDNYLCTVQLKRASTGFVVRFKGVPMLLNVPEYVKTAVRHAIDRYYPGPEKTDALNSFGYAGSGATTTIMQFMEAGKKIELSREYISCYESDYIYLYDTSIFVFSAKPRDELRVFIKL</sequence>
<keyword evidence="2" id="KW-1185">Reference proteome</keyword>
<evidence type="ECO:0000313" key="1">
    <source>
        <dbReference type="EMBL" id="KAI1704533.1"/>
    </source>
</evidence>
<protein>
    <submittedName>
        <fullName evidence="1">Uncharacterized protein</fullName>
    </submittedName>
</protein>
<gene>
    <name evidence="1" type="ORF">DdX_14167</name>
</gene>
<dbReference type="AlphaFoldDB" id="A0AAD4MUY6"/>
<evidence type="ECO:0000313" key="2">
    <source>
        <dbReference type="Proteomes" id="UP001201812"/>
    </source>
</evidence>
<name>A0AAD4MUY6_9BILA</name>
<proteinExistence type="predicted"/>
<dbReference type="Proteomes" id="UP001201812">
    <property type="component" value="Unassembled WGS sequence"/>
</dbReference>
<accession>A0AAD4MUY6</accession>
<reference evidence="1" key="1">
    <citation type="submission" date="2022-01" db="EMBL/GenBank/DDBJ databases">
        <title>Genome Sequence Resource for Two Populations of Ditylenchus destructor, the Migratory Endoparasitic Phytonematode.</title>
        <authorList>
            <person name="Zhang H."/>
            <person name="Lin R."/>
            <person name="Xie B."/>
        </authorList>
    </citation>
    <scope>NUCLEOTIDE SEQUENCE</scope>
    <source>
        <strain evidence="1">BazhouSP</strain>
    </source>
</reference>
<dbReference type="EMBL" id="JAKKPZ010000066">
    <property type="protein sequence ID" value="KAI1704533.1"/>
    <property type="molecule type" value="Genomic_DNA"/>
</dbReference>
<comment type="caution">
    <text evidence="1">The sequence shown here is derived from an EMBL/GenBank/DDBJ whole genome shotgun (WGS) entry which is preliminary data.</text>
</comment>
<organism evidence="1 2">
    <name type="scientific">Ditylenchus destructor</name>
    <dbReference type="NCBI Taxonomy" id="166010"/>
    <lineage>
        <taxon>Eukaryota</taxon>
        <taxon>Metazoa</taxon>
        <taxon>Ecdysozoa</taxon>
        <taxon>Nematoda</taxon>
        <taxon>Chromadorea</taxon>
        <taxon>Rhabditida</taxon>
        <taxon>Tylenchina</taxon>
        <taxon>Tylenchomorpha</taxon>
        <taxon>Sphaerularioidea</taxon>
        <taxon>Anguinidae</taxon>
        <taxon>Anguininae</taxon>
        <taxon>Ditylenchus</taxon>
    </lineage>
</organism>